<dbReference type="Proteomes" id="UP000237000">
    <property type="component" value="Unassembled WGS sequence"/>
</dbReference>
<proteinExistence type="predicted"/>
<dbReference type="InParanoid" id="A0A2P5FK01"/>
<organism evidence="1 2">
    <name type="scientific">Trema orientale</name>
    <name type="common">Charcoal tree</name>
    <name type="synonym">Celtis orientalis</name>
    <dbReference type="NCBI Taxonomy" id="63057"/>
    <lineage>
        <taxon>Eukaryota</taxon>
        <taxon>Viridiplantae</taxon>
        <taxon>Streptophyta</taxon>
        <taxon>Embryophyta</taxon>
        <taxon>Tracheophyta</taxon>
        <taxon>Spermatophyta</taxon>
        <taxon>Magnoliopsida</taxon>
        <taxon>eudicotyledons</taxon>
        <taxon>Gunneridae</taxon>
        <taxon>Pentapetalae</taxon>
        <taxon>rosids</taxon>
        <taxon>fabids</taxon>
        <taxon>Rosales</taxon>
        <taxon>Cannabaceae</taxon>
        <taxon>Trema</taxon>
    </lineage>
</organism>
<dbReference type="EMBL" id="JXTC01000027">
    <property type="protein sequence ID" value="PON98131.1"/>
    <property type="molecule type" value="Genomic_DNA"/>
</dbReference>
<sequence length="100" mass="10834">DHTGVIRAAYANAKNFTNPLLAEAAALLAGIRTAIDLKFDNVVYNGLIRSISNWETSLFPRQANFGAHNLAKWCSQMNVLGSINCSLLPLSLVCMDSVLP</sequence>
<reference evidence="2" key="1">
    <citation type="submission" date="2016-06" db="EMBL/GenBank/DDBJ databases">
        <title>Parallel loss of symbiosis genes in relatives of nitrogen-fixing non-legume Parasponia.</title>
        <authorList>
            <person name="Van Velzen R."/>
            <person name="Holmer R."/>
            <person name="Bu F."/>
            <person name="Rutten L."/>
            <person name="Van Zeijl A."/>
            <person name="Liu W."/>
            <person name="Santuari L."/>
            <person name="Cao Q."/>
            <person name="Sharma T."/>
            <person name="Shen D."/>
            <person name="Roswanjaya Y."/>
            <person name="Wardhani T."/>
            <person name="Kalhor M.S."/>
            <person name="Jansen J."/>
            <person name="Van den Hoogen J."/>
            <person name="Gungor B."/>
            <person name="Hartog M."/>
            <person name="Hontelez J."/>
            <person name="Verver J."/>
            <person name="Yang W.-C."/>
            <person name="Schijlen E."/>
            <person name="Repin R."/>
            <person name="Schilthuizen M."/>
            <person name="Schranz E."/>
            <person name="Heidstra R."/>
            <person name="Miyata K."/>
            <person name="Fedorova E."/>
            <person name="Kohlen W."/>
            <person name="Bisseling T."/>
            <person name="Smit S."/>
            <person name="Geurts R."/>
        </authorList>
    </citation>
    <scope>NUCLEOTIDE SEQUENCE [LARGE SCALE GENOMIC DNA]</scope>
    <source>
        <strain evidence="2">cv. RG33-2</strain>
    </source>
</reference>
<evidence type="ECO:0008006" key="3">
    <source>
        <dbReference type="Google" id="ProtNLM"/>
    </source>
</evidence>
<accession>A0A2P5FK01</accession>
<dbReference type="OrthoDB" id="10539340at2759"/>
<evidence type="ECO:0000313" key="2">
    <source>
        <dbReference type="Proteomes" id="UP000237000"/>
    </source>
</evidence>
<keyword evidence="2" id="KW-1185">Reference proteome</keyword>
<feature type="non-terminal residue" evidence="1">
    <location>
        <position position="1"/>
    </location>
</feature>
<dbReference type="AlphaFoldDB" id="A0A2P5FK01"/>
<protein>
    <recommendedName>
        <fullName evidence="3">RNase H type-1 domain-containing protein</fullName>
    </recommendedName>
</protein>
<gene>
    <name evidence="1" type="ORF">TorRG33x02_062050</name>
</gene>
<name>A0A2P5FK01_TREOI</name>
<comment type="caution">
    <text evidence="1">The sequence shown here is derived from an EMBL/GenBank/DDBJ whole genome shotgun (WGS) entry which is preliminary data.</text>
</comment>
<evidence type="ECO:0000313" key="1">
    <source>
        <dbReference type="EMBL" id="PON98131.1"/>
    </source>
</evidence>